<dbReference type="AlphaFoldDB" id="A0A3N1HHQ6"/>
<evidence type="ECO:0000256" key="1">
    <source>
        <dbReference type="ARBA" id="ARBA00008791"/>
    </source>
</evidence>
<sequence length="290" mass="30144">MAGLRHGDDEGPGGAARPVRHVLVATDFSEGATVALRRAFGIAGRHGAGVTVVHVVPRGLADELAEAADRELRRLVRDAPVPADTALVTGAVGSVIASEVERHQADLVVVGAHGAHWLRGAFLGSTAELVVEVSPVPVLLVKGGDTPEHSTVLSAVDASSRSFRAAQLGLALTRGTRYALAHAVTILGENLLRLNGADDHAIDELRGGQLAPARAEVERLAEDLTPAPSEILVEPGRPEEVISRLAARRGADLVVVGVEQGAKLRRALIGSVSRHAMRGAPCDVLVVPVD</sequence>
<keyword evidence="4" id="KW-1185">Reference proteome</keyword>
<dbReference type="EMBL" id="RJKM01000001">
    <property type="protein sequence ID" value="ROP42049.1"/>
    <property type="molecule type" value="Genomic_DNA"/>
</dbReference>
<dbReference type="InterPro" id="IPR006016">
    <property type="entry name" value="UspA"/>
</dbReference>
<dbReference type="InterPro" id="IPR014729">
    <property type="entry name" value="Rossmann-like_a/b/a_fold"/>
</dbReference>
<evidence type="ECO:0000313" key="3">
    <source>
        <dbReference type="EMBL" id="ROP42049.1"/>
    </source>
</evidence>
<dbReference type="InterPro" id="IPR006015">
    <property type="entry name" value="Universal_stress_UspA"/>
</dbReference>
<dbReference type="Gene3D" id="3.40.50.620">
    <property type="entry name" value="HUPs"/>
    <property type="match status" value="2"/>
</dbReference>
<evidence type="ECO:0000313" key="4">
    <source>
        <dbReference type="Proteomes" id="UP000268727"/>
    </source>
</evidence>
<dbReference type="SUPFAM" id="SSF52402">
    <property type="entry name" value="Adenine nucleotide alpha hydrolases-like"/>
    <property type="match status" value="2"/>
</dbReference>
<feature type="domain" description="UspA" evidence="2">
    <location>
        <begin position="20"/>
        <end position="142"/>
    </location>
</feature>
<name>A0A3N1HHQ6_9PSEU</name>
<comment type="similarity">
    <text evidence="1">Belongs to the universal stress protein A family.</text>
</comment>
<dbReference type="Pfam" id="PF00582">
    <property type="entry name" value="Usp"/>
    <property type="match status" value="2"/>
</dbReference>
<reference evidence="3 4" key="1">
    <citation type="submission" date="2018-11" db="EMBL/GenBank/DDBJ databases">
        <title>Sequencing the genomes of 1000 actinobacteria strains.</title>
        <authorList>
            <person name="Klenk H.-P."/>
        </authorList>
    </citation>
    <scope>NUCLEOTIDE SEQUENCE [LARGE SCALE GENOMIC DNA]</scope>
    <source>
        <strain evidence="3 4">DSM 44231</strain>
    </source>
</reference>
<dbReference type="Proteomes" id="UP000268727">
    <property type="component" value="Unassembled WGS sequence"/>
</dbReference>
<dbReference type="PANTHER" id="PTHR46268:SF6">
    <property type="entry name" value="UNIVERSAL STRESS PROTEIN UP12"/>
    <property type="match status" value="1"/>
</dbReference>
<organism evidence="3 4">
    <name type="scientific">Saccharothrix texasensis</name>
    <dbReference type="NCBI Taxonomy" id="103734"/>
    <lineage>
        <taxon>Bacteria</taxon>
        <taxon>Bacillati</taxon>
        <taxon>Actinomycetota</taxon>
        <taxon>Actinomycetes</taxon>
        <taxon>Pseudonocardiales</taxon>
        <taxon>Pseudonocardiaceae</taxon>
        <taxon>Saccharothrix</taxon>
    </lineage>
</organism>
<evidence type="ECO:0000259" key="2">
    <source>
        <dbReference type="Pfam" id="PF00582"/>
    </source>
</evidence>
<accession>A0A3N1HHQ6</accession>
<feature type="domain" description="UspA" evidence="2">
    <location>
        <begin position="151"/>
        <end position="288"/>
    </location>
</feature>
<comment type="caution">
    <text evidence="3">The sequence shown here is derived from an EMBL/GenBank/DDBJ whole genome shotgun (WGS) entry which is preliminary data.</text>
</comment>
<dbReference type="CDD" id="cd00293">
    <property type="entry name" value="USP-like"/>
    <property type="match status" value="2"/>
</dbReference>
<protein>
    <submittedName>
        <fullName evidence="3">Nucleotide-binding universal stress UspA family protein</fullName>
    </submittedName>
</protein>
<dbReference type="PRINTS" id="PR01438">
    <property type="entry name" value="UNVRSLSTRESS"/>
</dbReference>
<proteinExistence type="inferred from homology"/>
<gene>
    <name evidence="3" type="ORF">EDD40_7540</name>
</gene>
<dbReference type="RefSeq" id="WP_123747056.1">
    <property type="nucleotide sequence ID" value="NZ_RJKM01000001.1"/>
</dbReference>
<dbReference type="PANTHER" id="PTHR46268">
    <property type="entry name" value="STRESS RESPONSE PROTEIN NHAX"/>
    <property type="match status" value="1"/>
</dbReference>
<dbReference type="OrthoDB" id="5244367at2"/>